<evidence type="ECO:0000256" key="1">
    <source>
        <dbReference type="SAM" id="SignalP"/>
    </source>
</evidence>
<dbReference type="InterPro" id="IPR014044">
    <property type="entry name" value="CAP_dom"/>
</dbReference>
<feature type="signal peptide" evidence="1">
    <location>
        <begin position="1"/>
        <end position="21"/>
    </location>
</feature>
<dbReference type="InterPro" id="IPR035940">
    <property type="entry name" value="CAP_sf"/>
</dbReference>
<dbReference type="Proteomes" id="UP001185331">
    <property type="component" value="Unassembled WGS sequence"/>
</dbReference>
<reference evidence="3" key="1">
    <citation type="submission" date="2023-07" db="EMBL/GenBank/DDBJ databases">
        <title>Sorghum-associated microbial communities from plants grown in Nebraska, USA.</title>
        <authorList>
            <person name="Schachtman D."/>
        </authorList>
    </citation>
    <scope>NUCLEOTIDE SEQUENCE</scope>
    <source>
        <strain evidence="3">BE330</strain>
    </source>
</reference>
<dbReference type="Pfam" id="PF00188">
    <property type="entry name" value="CAP"/>
    <property type="match status" value="1"/>
</dbReference>
<dbReference type="SUPFAM" id="SSF55797">
    <property type="entry name" value="PR-1-like"/>
    <property type="match status" value="1"/>
</dbReference>
<name>A0AAE4BM54_9DEIO</name>
<dbReference type="RefSeq" id="WP_309853249.1">
    <property type="nucleotide sequence ID" value="NZ_JAVDQJ010000004.1"/>
</dbReference>
<accession>A0AAE4BM54</accession>
<sequence>MRTLIPLLLALTLTACTTPDAPTPGGTSGTAARPSTTEAAELLRLTNATRAQGATCNGVRLPPAPAVTYNATLERAATLHAQDMAQAGYFSHTGLDGSAPSDRIGRAGYDWGYAGENIAAGQLTPAEVHAAWLASHDGHCELIMDAHMRELGVGLARNAEGRLYWTENYGAPR</sequence>
<protein>
    <submittedName>
        <fullName evidence="3">Uncharacterized protein YkwD</fullName>
    </submittedName>
</protein>
<dbReference type="PROSITE" id="PS51257">
    <property type="entry name" value="PROKAR_LIPOPROTEIN"/>
    <property type="match status" value="1"/>
</dbReference>
<gene>
    <name evidence="3" type="ORF">J2Y00_002317</name>
</gene>
<comment type="caution">
    <text evidence="3">The sequence shown here is derived from an EMBL/GenBank/DDBJ whole genome shotgun (WGS) entry which is preliminary data.</text>
</comment>
<proteinExistence type="predicted"/>
<dbReference type="CDD" id="cd05379">
    <property type="entry name" value="CAP_bacterial"/>
    <property type="match status" value="1"/>
</dbReference>
<dbReference type="PANTHER" id="PTHR31157:SF1">
    <property type="entry name" value="SCP DOMAIN-CONTAINING PROTEIN"/>
    <property type="match status" value="1"/>
</dbReference>
<feature type="chain" id="PRO_5042036736" evidence="1">
    <location>
        <begin position="22"/>
        <end position="173"/>
    </location>
</feature>
<dbReference type="EMBL" id="JAVDQK010000005">
    <property type="protein sequence ID" value="MDR6218720.1"/>
    <property type="molecule type" value="Genomic_DNA"/>
</dbReference>
<dbReference type="AlphaFoldDB" id="A0AAE4BM54"/>
<evidence type="ECO:0000259" key="2">
    <source>
        <dbReference type="Pfam" id="PF00188"/>
    </source>
</evidence>
<keyword evidence="1" id="KW-0732">Signal</keyword>
<evidence type="ECO:0000313" key="3">
    <source>
        <dbReference type="EMBL" id="MDR6218720.1"/>
    </source>
</evidence>
<dbReference type="Gene3D" id="3.40.33.10">
    <property type="entry name" value="CAP"/>
    <property type="match status" value="1"/>
</dbReference>
<feature type="domain" description="SCP" evidence="2">
    <location>
        <begin position="44"/>
        <end position="169"/>
    </location>
</feature>
<organism evidence="3 4">
    <name type="scientific">Deinococcus soli</name>
    <name type="common">ex Cha et al. 2016</name>
    <dbReference type="NCBI Taxonomy" id="1309411"/>
    <lineage>
        <taxon>Bacteria</taxon>
        <taxon>Thermotogati</taxon>
        <taxon>Deinococcota</taxon>
        <taxon>Deinococci</taxon>
        <taxon>Deinococcales</taxon>
        <taxon>Deinococcaceae</taxon>
        <taxon>Deinococcus</taxon>
    </lineage>
</organism>
<dbReference type="PANTHER" id="PTHR31157">
    <property type="entry name" value="SCP DOMAIN-CONTAINING PROTEIN"/>
    <property type="match status" value="1"/>
</dbReference>
<evidence type="ECO:0000313" key="4">
    <source>
        <dbReference type="Proteomes" id="UP001185331"/>
    </source>
</evidence>